<dbReference type="GO" id="GO:0009867">
    <property type="term" value="P:jasmonic acid mediated signaling pathway"/>
    <property type="evidence" value="ECO:0000318"/>
    <property type="project" value="GO_Central"/>
</dbReference>
<keyword evidence="5" id="KW-0539">Nucleus</keyword>
<dbReference type="Gramene" id="rna485">
    <property type="protein sequence ID" value="RHN77074.1"/>
    <property type="gene ID" value="gene485"/>
</dbReference>
<dbReference type="Gene3D" id="2.20.25.80">
    <property type="entry name" value="WRKY domain"/>
    <property type="match status" value="1"/>
</dbReference>
<dbReference type="PROSITE" id="PS50811">
    <property type="entry name" value="WRKY"/>
    <property type="match status" value="1"/>
</dbReference>
<feature type="compositionally biased region" description="Polar residues" evidence="6">
    <location>
        <begin position="7"/>
        <end position="22"/>
    </location>
</feature>
<feature type="compositionally biased region" description="Low complexity" evidence="6">
    <location>
        <begin position="59"/>
        <end position="68"/>
    </location>
</feature>
<dbReference type="PANTHER" id="PTHR31221">
    <property type="entry name" value="WRKY TRANSCRIPTION FACTOR PROTEIN 1-RELATED"/>
    <property type="match status" value="1"/>
</dbReference>
<evidence type="ECO:0000313" key="8">
    <source>
        <dbReference type="EMBL" id="AES59165.1"/>
    </source>
</evidence>
<comment type="subcellular location">
    <subcellularLocation>
        <location evidence="1">Nucleus</location>
    </subcellularLocation>
</comment>
<dbReference type="GO" id="GO:0050832">
    <property type="term" value="P:defense response to fungus"/>
    <property type="evidence" value="ECO:0007669"/>
    <property type="project" value="EnsemblPlants"/>
</dbReference>
<dbReference type="GO" id="GO:0006355">
    <property type="term" value="P:regulation of DNA-templated transcription"/>
    <property type="evidence" value="ECO:0000318"/>
    <property type="project" value="GO_Central"/>
</dbReference>
<dbReference type="OrthoDB" id="693960at2759"/>
<evidence type="ECO:0000256" key="4">
    <source>
        <dbReference type="ARBA" id="ARBA00023163"/>
    </source>
</evidence>
<evidence type="ECO:0000256" key="5">
    <source>
        <dbReference type="ARBA" id="ARBA00023242"/>
    </source>
</evidence>
<accession>G7I8Z5</accession>
<dbReference type="Proteomes" id="UP000002051">
    <property type="component" value="Unassembled WGS sequence"/>
</dbReference>
<dbReference type="GO" id="GO:0000976">
    <property type="term" value="F:transcription cis-regulatory region binding"/>
    <property type="evidence" value="ECO:0000318"/>
    <property type="project" value="GO_Central"/>
</dbReference>
<dbReference type="SUPFAM" id="SSF118290">
    <property type="entry name" value="WRKY DNA-binding domain"/>
    <property type="match status" value="1"/>
</dbReference>
<reference evidence="8 11" key="2">
    <citation type="journal article" date="2014" name="BMC Genomics">
        <title>An improved genome release (version Mt4.0) for the model legume Medicago truncatula.</title>
        <authorList>
            <person name="Tang H."/>
            <person name="Krishnakumar V."/>
            <person name="Bidwell S."/>
            <person name="Rosen B."/>
            <person name="Chan A."/>
            <person name="Zhou S."/>
            <person name="Gentzbittel L."/>
            <person name="Childs K.L."/>
            <person name="Yandell M."/>
            <person name="Gundlach H."/>
            <person name="Mayer K.F."/>
            <person name="Schwartz D.C."/>
            <person name="Town C.D."/>
        </authorList>
    </citation>
    <scope>GENOME REANNOTATION</scope>
    <source>
        <strain evidence="10 11">cv. Jemalong A17</strain>
    </source>
</reference>
<dbReference type="GO" id="GO:0005634">
    <property type="term" value="C:nucleus"/>
    <property type="evidence" value="ECO:0000318"/>
    <property type="project" value="GO_Central"/>
</dbReference>
<dbReference type="Pfam" id="PF03106">
    <property type="entry name" value="WRKY"/>
    <property type="match status" value="1"/>
</dbReference>
<dbReference type="AlphaFoldDB" id="G7I8Z5"/>
<name>G7I8Z5_MEDTR</name>
<reference evidence="10" key="3">
    <citation type="submission" date="2015-04" db="UniProtKB">
        <authorList>
            <consortium name="EnsemblPlants"/>
        </authorList>
    </citation>
    <scope>IDENTIFICATION</scope>
    <source>
        <strain evidence="10">cv. Jemalong A17</strain>
    </source>
</reference>
<evidence type="ECO:0000256" key="3">
    <source>
        <dbReference type="ARBA" id="ARBA00023125"/>
    </source>
</evidence>
<evidence type="ECO:0000256" key="1">
    <source>
        <dbReference type="ARBA" id="ARBA00004123"/>
    </source>
</evidence>
<dbReference type="InterPro" id="IPR036576">
    <property type="entry name" value="WRKY_dom_sf"/>
</dbReference>
<dbReference type="PaxDb" id="3880-AES59165"/>
<dbReference type="PANTHER" id="PTHR31221:SF112">
    <property type="entry name" value="WRKY TRANSCRIPTION FACTOR 50-RELATED"/>
    <property type="match status" value="1"/>
</dbReference>
<evidence type="ECO:0000313" key="10">
    <source>
        <dbReference type="EnsemblPlants" id="AES59165"/>
    </source>
</evidence>
<dbReference type="eggNOG" id="ENOG502S01U">
    <property type="taxonomic scope" value="Eukaryota"/>
</dbReference>
<feature type="compositionally biased region" description="Polar residues" evidence="6">
    <location>
        <begin position="69"/>
        <end position="80"/>
    </location>
</feature>
<keyword evidence="2" id="KW-0805">Transcription regulation</keyword>
<feature type="domain" description="WRKY" evidence="7">
    <location>
        <begin position="96"/>
        <end position="161"/>
    </location>
</feature>
<dbReference type="Proteomes" id="UP000265566">
    <property type="component" value="Chromosome 1"/>
</dbReference>
<reference evidence="9" key="4">
    <citation type="journal article" date="2018" name="Nat. Plants">
        <title>Whole-genome landscape of Medicago truncatula symbiotic genes.</title>
        <authorList>
            <person name="Pecrix Y."/>
            <person name="Gamas P."/>
            <person name="Carrere S."/>
        </authorList>
    </citation>
    <scope>NUCLEOTIDE SEQUENCE</scope>
    <source>
        <tissue evidence="9">Leaves</tissue>
    </source>
</reference>
<evidence type="ECO:0000256" key="2">
    <source>
        <dbReference type="ARBA" id="ARBA00023015"/>
    </source>
</evidence>
<reference evidence="8 11" key="1">
    <citation type="journal article" date="2011" name="Nature">
        <title>The Medicago genome provides insight into the evolution of rhizobial symbioses.</title>
        <authorList>
            <person name="Young N.D."/>
            <person name="Debelle F."/>
            <person name="Oldroyd G.E."/>
            <person name="Geurts R."/>
            <person name="Cannon S.B."/>
            <person name="Udvardi M.K."/>
            <person name="Benedito V.A."/>
            <person name="Mayer K.F."/>
            <person name="Gouzy J."/>
            <person name="Schoof H."/>
            <person name="Van de Peer Y."/>
            <person name="Proost S."/>
            <person name="Cook D.R."/>
            <person name="Meyers B.C."/>
            <person name="Spannagl M."/>
            <person name="Cheung F."/>
            <person name="De Mita S."/>
            <person name="Krishnakumar V."/>
            <person name="Gundlach H."/>
            <person name="Zhou S."/>
            <person name="Mudge J."/>
            <person name="Bharti A.K."/>
            <person name="Murray J.D."/>
            <person name="Naoumkina M.A."/>
            <person name="Rosen B."/>
            <person name="Silverstein K.A."/>
            <person name="Tang H."/>
            <person name="Rombauts S."/>
            <person name="Zhao P.X."/>
            <person name="Zhou P."/>
            <person name="Barbe V."/>
            <person name="Bardou P."/>
            <person name="Bechner M."/>
            <person name="Bellec A."/>
            <person name="Berger A."/>
            <person name="Berges H."/>
            <person name="Bidwell S."/>
            <person name="Bisseling T."/>
            <person name="Choisne N."/>
            <person name="Couloux A."/>
            <person name="Denny R."/>
            <person name="Deshpande S."/>
            <person name="Dai X."/>
            <person name="Doyle J.J."/>
            <person name="Dudez A.M."/>
            <person name="Farmer A.D."/>
            <person name="Fouteau S."/>
            <person name="Franken C."/>
            <person name="Gibelin C."/>
            <person name="Gish J."/>
            <person name="Goldstein S."/>
            <person name="Gonzalez A.J."/>
            <person name="Green P.J."/>
            <person name="Hallab A."/>
            <person name="Hartog M."/>
            <person name="Hua A."/>
            <person name="Humphray S.J."/>
            <person name="Jeong D.H."/>
            <person name="Jing Y."/>
            <person name="Jocker A."/>
            <person name="Kenton S.M."/>
            <person name="Kim D.J."/>
            <person name="Klee K."/>
            <person name="Lai H."/>
            <person name="Lang C."/>
            <person name="Lin S."/>
            <person name="Macmil S.L."/>
            <person name="Magdelenat G."/>
            <person name="Matthews L."/>
            <person name="McCorrison J."/>
            <person name="Monaghan E.L."/>
            <person name="Mun J.H."/>
            <person name="Najar F.Z."/>
            <person name="Nicholson C."/>
            <person name="Noirot C."/>
            <person name="O'Bleness M."/>
            <person name="Paule C.R."/>
            <person name="Poulain J."/>
            <person name="Prion F."/>
            <person name="Qin B."/>
            <person name="Qu C."/>
            <person name="Retzel E.F."/>
            <person name="Riddle C."/>
            <person name="Sallet E."/>
            <person name="Samain S."/>
            <person name="Samson N."/>
            <person name="Sanders I."/>
            <person name="Saurat O."/>
            <person name="Scarpelli C."/>
            <person name="Schiex T."/>
            <person name="Segurens B."/>
            <person name="Severin A.J."/>
            <person name="Sherrier D.J."/>
            <person name="Shi R."/>
            <person name="Sims S."/>
            <person name="Singer S.R."/>
            <person name="Sinharoy S."/>
            <person name="Sterck L."/>
            <person name="Viollet A."/>
            <person name="Wang B.B."/>
            <person name="Wang K."/>
            <person name="Wang M."/>
            <person name="Wang X."/>
            <person name="Warfsmann J."/>
            <person name="Weissenbach J."/>
            <person name="White D.D."/>
            <person name="White J.D."/>
            <person name="Wiley G.B."/>
            <person name="Wincker P."/>
            <person name="Xing Y."/>
            <person name="Yang L."/>
            <person name="Yao Z."/>
            <person name="Ying F."/>
            <person name="Zhai J."/>
            <person name="Zhou L."/>
            <person name="Zuber A."/>
            <person name="Denarie J."/>
            <person name="Dixon R.A."/>
            <person name="May G.D."/>
            <person name="Schwartz D.C."/>
            <person name="Rogers J."/>
            <person name="Quetier F."/>
            <person name="Town C.D."/>
            <person name="Roe B.A."/>
        </authorList>
    </citation>
    <scope>NUCLEOTIDE SEQUENCE [LARGE SCALE GENOMIC DNA]</scope>
    <source>
        <strain evidence="8">A17</strain>
        <strain evidence="10 11">cv. Jemalong A17</strain>
    </source>
</reference>
<dbReference type="EMBL" id="PSQE01000001">
    <property type="protein sequence ID" value="RHN77074.1"/>
    <property type="molecule type" value="Genomic_DNA"/>
</dbReference>
<dbReference type="FunFam" id="2.20.25.80:FF:000003">
    <property type="entry name" value="WRKY transcription factor 57"/>
    <property type="match status" value="1"/>
</dbReference>
<dbReference type="GO" id="GO:0003700">
    <property type="term" value="F:DNA-binding transcription factor activity"/>
    <property type="evidence" value="ECO:0000318"/>
    <property type="project" value="GO_Central"/>
</dbReference>
<organism evidence="8 11">
    <name type="scientific">Medicago truncatula</name>
    <name type="common">Barrel medic</name>
    <name type="synonym">Medicago tribuloides</name>
    <dbReference type="NCBI Taxonomy" id="3880"/>
    <lineage>
        <taxon>Eukaryota</taxon>
        <taxon>Viridiplantae</taxon>
        <taxon>Streptophyta</taxon>
        <taxon>Embryophyta</taxon>
        <taxon>Tracheophyta</taxon>
        <taxon>Spermatophyta</taxon>
        <taxon>Magnoliopsida</taxon>
        <taxon>eudicotyledons</taxon>
        <taxon>Gunneridae</taxon>
        <taxon>Pentapetalae</taxon>
        <taxon>rosids</taxon>
        <taxon>fabids</taxon>
        <taxon>Fabales</taxon>
        <taxon>Fabaceae</taxon>
        <taxon>Papilionoideae</taxon>
        <taxon>50 kb inversion clade</taxon>
        <taxon>NPAAA clade</taxon>
        <taxon>Hologalegina</taxon>
        <taxon>IRL clade</taxon>
        <taxon>Trifolieae</taxon>
        <taxon>Medicago</taxon>
    </lineage>
</organism>
<dbReference type="InterPro" id="IPR044810">
    <property type="entry name" value="WRKY_plant"/>
</dbReference>
<proteinExistence type="predicted"/>
<dbReference type="HOGENOM" id="CLU_073202_3_1_1"/>
<keyword evidence="3" id="KW-0238">DNA-binding</keyword>
<feature type="region of interest" description="Disordered" evidence="6">
    <location>
        <begin position="1"/>
        <end position="22"/>
    </location>
</feature>
<evidence type="ECO:0000256" key="6">
    <source>
        <dbReference type="SAM" id="MobiDB-lite"/>
    </source>
</evidence>
<feature type="region of interest" description="Disordered" evidence="6">
    <location>
        <begin position="59"/>
        <end position="80"/>
    </location>
</feature>
<dbReference type="InterPro" id="IPR003657">
    <property type="entry name" value="WRKY_dom"/>
</dbReference>
<dbReference type="KEGG" id="mtr:11431461"/>
<dbReference type="EnsemblPlants" id="AES59165">
    <property type="protein sequence ID" value="AES59165"/>
    <property type="gene ID" value="MTR_1g015140"/>
</dbReference>
<gene>
    <name evidence="10" type="primary">11431461</name>
    <name evidence="8" type="ordered locus">MTR_1g015140</name>
    <name evidence="9" type="ORF">MtrunA17_Chr1g0150801</name>
</gene>
<sequence>MTEKNPRTANSSSPESDFSNQQWPFELSDYLSFDDNEWLQNNPTTESLVFQANEVAGGSHIEGSSSSIRDTNNMNMSGNENWKKEVKERVAFKTKSLIEILDDGYRWRKYGKKMVKNSPNPRNYYRCSVEGCPVKKRVERDNNDSSYVITTYEGMHTHPNSC</sequence>
<dbReference type="EMBL" id="CM001217">
    <property type="protein sequence ID" value="AES59165.1"/>
    <property type="molecule type" value="Genomic_DNA"/>
</dbReference>
<dbReference type="SMART" id="SM00774">
    <property type="entry name" value="WRKY"/>
    <property type="match status" value="1"/>
</dbReference>
<dbReference type="OMA" id="YVGTHTH"/>
<protein>
    <submittedName>
        <fullName evidence="9">Putative transcription factor WRKY family</fullName>
    </submittedName>
    <submittedName>
        <fullName evidence="8">WRKY family transcription factor</fullName>
    </submittedName>
</protein>
<keyword evidence="4" id="KW-0804">Transcription</keyword>
<evidence type="ECO:0000313" key="9">
    <source>
        <dbReference type="EMBL" id="RHN77074.1"/>
    </source>
</evidence>
<evidence type="ECO:0000313" key="11">
    <source>
        <dbReference type="Proteomes" id="UP000002051"/>
    </source>
</evidence>
<evidence type="ECO:0000259" key="7">
    <source>
        <dbReference type="PROSITE" id="PS50811"/>
    </source>
</evidence>
<keyword evidence="11" id="KW-1185">Reference proteome</keyword>